<dbReference type="InterPro" id="IPR039422">
    <property type="entry name" value="MarR/SlyA-like"/>
</dbReference>
<proteinExistence type="predicted"/>
<reference evidence="2" key="1">
    <citation type="submission" date="2024-07" db="EMBL/GenBank/DDBJ databases">
        <authorList>
            <person name="fu j."/>
        </authorList>
    </citation>
    <scope>NUCLEOTIDE SEQUENCE</scope>
    <source>
        <strain evidence="2">P10A9</strain>
    </source>
</reference>
<dbReference type="PRINTS" id="PR00598">
    <property type="entry name" value="HTHMARR"/>
</dbReference>
<organism evidence="2">
    <name type="scientific">Sinomonas puerhi</name>
    <dbReference type="NCBI Taxonomy" id="3238584"/>
    <lineage>
        <taxon>Bacteria</taxon>
        <taxon>Bacillati</taxon>
        <taxon>Actinomycetota</taxon>
        <taxon>Actinomycetes</taxon>
        <taxon>Micrococcales</taxon>
        <taxon>Micrococcaceae</taxon>
        <taxon>Sinomonas</taxon>
    </lineage>
</organism>
<dbReference type="InterPro" id="IPR036390">
    <property type="entry name" value="WH_DNA-bd_sf"/>
</dbReference>
<dbReference type="InterPro" id="IPR036388">
    <property type="entry name" value="WH-like_DNA-bd_sf"/>
</dbReference>
<dbReference type="GO" id="GO:0006950">
    <property type="term" value="P:response to stress"/>
    <property type="evidence" value="ECO:0007669"/>
    <property type="project" value="TreeGrafter"/>
</dbReference>
<dbReference type="KEGG" id="spue:AB5L97_06845"/>
<dbReference type="PANTHER" id="PTHR33164">
    <property type="entry name" value="TRANSCRIPTIONAL REGULATOR, MARR FAMILY"/>
    <property type="match status" value="1"/>
</dbReference>
<evidence type="ECO:0000313" key="2">
    <source>
        <dbReference type="EMBL" id="XDP46719.1"/>
    </source>
</evidence>
<dbReference type="GO" id="GO:0003700">
    <property type="term" value="F:DNA-binding transcription factor activity"/>
    <property type="evidence" value="ECO:0007669"/>
    <property type="project" value="InterPro"/>
</dbReference>
<evidence type="ECO:0000259" key="1">
    <source>
        <dbReference type="PROSITE" id="PS50995"/>
    </source>
</evidence>
<feature type="domain" description="HTH marR-type" evidence="1">
    <location>
        <begin position="30"/>
        <end position="166"/>
    </location>
</feature>
<gene>
    <name evidence="2" type="ORF">AB5L97_06845</name>
</gene>
<dbReference type="AlphaFoldDB" id="A0AB39L961"/>
<dbReference type="Gene3D" id="1.10.10.10">
    <property type="entry name" value="Winged helix-like DNA-binding domain superfamily/Winged helix DNA-binding domain"/>
    <property type="match status" value="1"/>
</dbReference>
<dbReference type="SUPFAM" id="SSF46785">
    <property type="entry name" value="Winged helix' DNA-binding domain"/>
    <property type="match status" value="1"/>
</dbReference>
<accession>A0AB39L961</accession>
<sequence length="172" mass="18418">MAPDETDDDATPDFVSAVRGSWSSALPGLDTSPLDVLGRISRISALSVQRLNGVLATSGVSRSEFDVLCALARSPQPLRASGVTAQTMLSGAATTKLTARLEGLGLVQRRRLERDGRVVLLSLTEEGRALVEEQFPRCVDSDRRLLAGLDDGERAALAALLRRVAANAERHR</sequence>
<protein>
    <submittedName>
        <fullName evidence="2">MarR family winged helix-turn-helix transcriptional regulator</fullName>
    </submittedName>
</protein>
<dbReference type="EMBL" id="CP163302">
    <property type="protein sequence ID" value="XDP46719.1"/>
    <property type="molecule type" value="Genomic_DNA"/>
</dbReference>
<dbReference type="SMART" id="SM00347">
    <property type="entry name" value="HTH_MARR"/>
    <property type="match status" value="1"/>
</dbReference>
<dbReference type="RefSeq" id="WP_369046982.1">
    <property type="nucleotide sequence ID" value="NZ_CP163302.1"/>
</dbReference>
<dbReference type="PROSITE" id="PS50995">
    <property type="entry name" value="HTH_MARR_2"/>
    <property type="match status" value="1"/>
</dbReference>
<dbReference type="InterPro" id="IPR000835">
    <property type="entry name" value="HTH_MarR-typ"/>
</dbReference>
<dbReference type="PANTHER" id="PTHR33164:SF104">
    <property type="entry name" value="TRANSCRIPTIONAL REGULATORY PROTEIN"/>
    <property type="match status" value="1"/>
</dbReference>
<name>A0AB39L961_9MICC</name>
<dbReference type="Pfam" id="PF12802">
    <property type="entry name" value="MarR_2"/>
    <property type="match status" value="1"/>
</dbReference>